<keyword evidence="6" id="KW-0963">Cytoplasm</keyword>
<keyword evidence="8" id="KW-0969">Cilium</keyword>
<protein>
    <recommendedName>
        <fullName evidence="5">Centrosomal protein of 19 kDa</fullName>
    </recommendedName>
</protein>
<evidence type="ECO:0000256" key="1">
    <source>
        <dbReference type="ARBA" id="ARBA00004114"/>
    </source>
</evidence>
<reference evidence="12" key="1">
    <citation type="submission" date="2019-06" db="EMBL/GenBank/DDBJ databases">
        <authorList>
            <person name="Zheng W."/>
        </authorList>
    </citation>
    <scope>NUCLEOTIDE SEQUENCE</scope>
    <source>
        <strain evidence="12">QDHG01</strain>
    </source>
</reference>
<evidence type="ECO:0000256" key="10">
    <source>
        <dbReference type="ARBA" id="ARBA00023273"/>
    </source>
</evidence>
<evidence type="ECO:0000256" key="3">
    <source>
        <dbReference type="ARBA" id="ARBA00004186"/>
    </source>
</evidence>
<dbReference type="InterPro" id="IPR029412">
    <property type="entry name" value="CEP19"/>
</dbReference>
<evidence type="ECO:0000256" key="2">
    <source>
        <dbReference type="ARBA" id="ARBA00004120"/>
    </source>
</evidence>
<dbReference type="GO" id="GO:0097712">
    <property type="term" value="P:vesicle targeting, trans-Golgi to periciliary membrane compartment"/>
    <property type="evidence" value="ECO:0007669"/>
    <property type="project" value="TreeGrafter"/>
</dbReference>
<keyword evidence="10" id="KW-0966">Cell projection</keyword>
<dbReference type="Pfam" id="PF14933">
    <property type="entry name" value="CEP19"/>
    <property type="match status" value="2"/>
</dbReference>
<organism evidence="12 13">
    <name type="scientific">Halteria grandinella</name>
    <dbReference type="NCBI Taxonomy" id="5974"/>
    <lineage>
        <taxon>Eukaryota</taxon>
        <taxon>Sar</taxon>
        <taxon>Alveolata</taxon>
        <taxon>Ciliophora</taxon>
        <taxon>Intramacronucleata</taxon>
        <taxon>Spirotrichea</taxon>
        <taxon>Stichotrichia</taxon>
        <taxon>Sporadotrichida</taxon>
        <taxon>Halteriidae</taxon>
        <taxon>Halteria</taxon>
    </lineage>
</organism>
<dbReference type="GO" id="GO:0005814">
    <property type="term" value="C:centriole"/>
    <property type="evidence" value="ECO:0007669"/>
    <property type="project" value="UniProtKB-SubCell"/>
</dbReference>
<evidence type="ECO:0000256" key="11">
    <source>
        <dbReference type="SAM" id="MobiDB-lite"/>
    </source>
</evidence>
<feature type="compositionally biased region" description="Polar residues" evidence="11">
    <location>
        <begin position="1"/>
        <end position="12"/>
    </location>
</feature>
<name>A0A8J8NFA3_HALGN</name>
<dbReference type="EMBL" id="RRYP01017660">
    <property type="protein sequence ID" value="TNV74011.1"/>
    <property type="molecule type" value="Genomic_DNA"/>
</dbReference>
<dbReference type="PANTHER" id="PTHR31539">
    <property type="entry name" value="CENTROSOMAL PROTEIN OF 19K CEP19"/>
    <property type="match status" value="1"/>
</dbReference>
<proteinExistence type="inferred from homology"/>
<evidence type="ECO:0000256" key="6">
    <source>
        <dbReference type="ARBA" id="ARBA00022490"/>
    </source>
</evidence>
<dbReference type="OrthoDB" id="2163581at2759"/>
<feature type="region of interest" description="Disordered" evidence="11">
    <location>
        <begin position="242"/>
        <end position="357"/>
    </location>
</feature>
<sequence>MSTFLTQGSLFGNSSSQNRQSSQPKTEKQPATTKELESALLYAPFIKPTDKVQVGAKKDVADLSFSDFQPKRFALNYDPPMIILEYLVPSTGKLYHHKMKLRQLKYDTQTEEVIEYLKKRHPLYFIANKVSVEQITDLINRLKFKIKQLGIVTQAQQEEKKPSGGAASVQSSKVQAEAKKENNAPTTVQRPVTASSLGPLPSIGGGFKSGSQLPSIDDKPKASAGLMNFSESKKNELFSQMKKDLKQDNEDEYEDQYEEEEEDDEEDQEDGDDDEDFDANELLNLTDYQNKRKQGSTGFTAPAPAQSAVSKITAKQAAAPLEIDNDYDEEEDDDEQEQNDDGGWGDDWGAPKKKEDLSKFDYNNTNLNKLSNDQIAMHKKNMDQKFLKNQLKPGDAGFQYDKRIDFTKKAEKADASWDEEDNVDNYFDDDFM</sequence>
<comment type="similarity">
    <text evidence="4">Belongs to the CEP19 family.</text>
</comment>
<accession>A0A8J8NFA3</accession>
<feature type="compositionally biased region" description="Acidic residues" evidence="11">
    <location>
        <begin position="323"/>
        <end position="344"/>
    </location>
</feature>
<evidence type="ECO:0000256" key="9">
    <source>
        <dbReference type="ARBA" id="ARBA00023212"/>
    </source>
</evidence>
<dbReference type="AlphaFoldDB" id="A0A8J8NFA3"/>
<keyword evidence="9" id="KW-0206">Cytoskeleton</keyword>
<evidence type="ECO:0000313" key="13">
    <source>
        <dbReference type="Proteomes" id="UP000785679"/>
    </source>
</evidence>
<evidence type="ECO:0000313" key="12">
    <source>
        <dbReference type="EMBL" id="TNV74011.1"/>
    </source>
</evidence>
<dbReference type="GO" id="GO:0036064">
    <property type="term" value="C:ciliary basal body"/>
    <property type="evidence" value="ECO:0007669"/>
    <property type="project" value="TreeGrafter"/>
</dbReference>
<evidence type="ECO:0000256" key="4">
    <source>
        <dbReference type="ARBA" id="ARBA00009371"/>
    </source>
</evidence>
<keyword evidence="13" id="KW-1185">Reference proteome</keyword>
<feature type="compositionally biased region" description="Acidic residues" evidence="11">
    <location>
        <begin position="249"/>
        <end position="279"/>
    </location>
</feature>
<evidence type="ECO:0000256" key="7">
    <source>
        <dbReference type="ARBA" id="ARBA00022794"/>
    </source>
</evidence>
<feature type="compositionally biased region" description="Low complexity" evidence="11">
    <location>
        <begin position="13"/>
        <end position="23"/>
    </location>
</feature>
<dbReference type="GO" id="GO:0034454">
    <property type="term" value="P:microtubule anchoring at centrosome"/>
    <property type="evidence" value="ECO:0007669"/>
    <property type="project" value="TreeGrafter"/>
</dbReference>
<dbReference type="GO" id="GO:0000922">
    <property type="term" value="C:spindle pole"/>
    <property type="evidence" value="ECO:0007669"/>
    <property type="project" value="TreeGrafter"/>
</dbReference>
<gene>
    <name evidence="12" type="ORF">FGO68_gene4948</name>
</gene>
<comment type="caution">
    <text evidence="12">The sequence shown here is derived from an EMBL/GenBank/DDBJ whole genome shotgun (WGS) entry which is preliminary data.</text>
</comment>
<dbReference type="PANTHER" id="PTHR31539:SF1">
    <property type="entry name" value="CENTROSOMAL PROTEIN OF 19 KDA"/>
    <property type="match status" value="1"/>
</dbReference>
<dbReference type="Proteomes" id="UP000785679">
    <property type="component" value="Unassembled WGS sequence"/>
</dbReference>
<evidence type="ECO:0000256" key="5">
    <source>
        <dbReference type="ARBA" id="ARBA00022015"/>
    </source>
</evidence>
<feature type="compositionally biased region" description="Polar residues" evidence="11">
    <location>
        <begin position="183"/>
        <end position="194"/>
    </location>
</feature>
<evidence type="ECO:0000256" key="8">
    <source>
        <dbReference type="ARBA" id="ARBA00023069"/>
    </source>
</evidence>
<comment type="subcellular location">
    <subcellularLocation>
        <location evidence="2">Cytoplasm</location>
        <location evidence="2">Cytoskeleton</location>
        <location evidence="2">Cilium basal body</location>
    </subcellularLocation>
    <subcellularLocation>
        <location evidence="1">Cytoplasm</location>
        <location evidence="1">Cytoskeleton</location>
        <location evidence="1">Microtubule organizing center</location>
        <location evidence="1">Centrosome</location>
        <location evidence="1">Centriole</location>
    </subcellularLocation>
    <subcellularLocation>
        <location evidence="3">Cytoplasm</location>
        <location evidence="3">Cytoskeleton</location>
        <location evidence="3">Spindle</location>
    </subcellularLocation>
</comment>
<feature type="region of interest" description="Disordered" evidence="11">
    <location>
        <begin position="155"/>
        <end position="223"/>
    </location>
</feature>
<keyword evidence="7" id="KW-0970">Cilium biogenesis/degradation</keyword>
<feature type="region of interest" description="Disordered" evidence="11">
    <location>
        <begin position="1"/>
        <end position="33"/>
    </location>
</feature>